<reference evidence="2" key="1">
    <citation type="journal article" date="2021" name="J Fungi (Basel)">
        <title>Virulence traits and population genomics of the black yeast Aureobasidium melanogenum.</title>
        <authorList>
            <person name="Cernosa A."/>
            <person name="Sun X."/>
            <person name="Gostincar C."/>
            <person name="Fang C."/>
            <person name="Gunde-Cimerman N."/>
            <person name="Song Z."/>
        </authorList>
    </citation>
    <scope>NUCLEOTIDE SEQUENCE</scope>
    <source>
        <strain evidence="2">EXF-9911</strain>
    </source>
</reference>
<evidence type="ECO:0000256" key="1">
    <source>
        <dbReference type="SAM" id="MobiDB-lite"/>
    </source>
</evidence>
<evidence type="ECO:0000313" key="3">
    <source>
        <dbReference type="Proteomes" id="UP000779574"/>
    </source>
</evidence>
<feature type="compositionally biased region" description="Basic and acidic residues" evidence="1">
    <location>
        <begin position="222"/>
        <end position="255"/>
    </location>
</feature>
<dbReference type="EMBL" id="JAHFXF010000021">
    <property type="protein sequence ID" value="KAG9700142.1"/>
    <property type="molecule type" value="Genomic_DNA"/>
</dbReference>
<gene>
    <name evidence="2" type="ORF">KCU76_g981</name>
</gene>
<name>A0A9P8JF68_AURME</name>
<organism evidence="2 3">
    <name type="scientific">Aureobasidium melanogenum</name>
    <name type="common">Aureobasidium pullulans var. melanogenum</name>
    <dbReference type="NCBI Taxonomy" id="46634"/>
    <lineage>
        <taxon>Eukaryota</taxon>
        <taxon>Fungi</taxon>
        <taxon>Dikarya</taxon>
        <taxon>Ascomycota</taxon>
        <taxon>Pezizomycotina</taxon>
        <taxon>Dothideomycetes</taxon>
        <taxon>Dothideomycetidae</taxon>
        <taxon>Dothideales</taxon>
        <taxon>Saccotheciaceae</taxon>
        <taxon>Aureobasidium</taxon>
    </lineage>
</organism>
<dbReference type="Proteomes" id="UP000779574">
    <property type="component" value="Unassembled WGS sequence"/>
</dbReference>
<accession>A0A9P8JF68</accession>
<dbReference type="OrthoDB" id="3887077at2759"/>
<feature type="compositionally biased region" description="Polar residues" evidence="1">
    <location>
        <begin position="256"/>
        <end position="265"/>
    </location>
</feature>
<feature type="non-terminal residue" evidence="2">
    <location>
        <position position="1"/>
    </location>
</feature>
<comment type="caution">
    <text evidence="2">The sequence shown here is derived from an EMBL/GenBank/DDBJ whole genome shotgun (WGS) entry which is preliminary data.</text>
</comment>
<feature type="compositionally biased region" description="Polar residues" evidence="1">
    <location>
        <begin position="280"/>
        <end position="290"/>
    </location>
</feature>
<sequence>MASSSTAPSSGDSAGNPTFQLTREEFEEHEVWQAYNGYISSLDTINWVITEASLIDPSRRLQLPIYAFLQEFKFDLHVAEDTEQPRMLVATVHTDEGPCPIWAGWSWADEGATSKEEVRGSEEVQAKMKLYLQPHADKFGPHEANIPEGYRAAFKWEEPFEVLFKLGEYEPTRTNASIQNFILLGVAKVRTRFPGLVKPPPGPEDTGPWLAMRAAFSDRPFDADKKAEQAKRKAEEARQKAEEVRQKALSEHTQMDIDSTNSVPTAPSLGNGLGLPAQLDTGTASTTPQSTEMDIDWTASWSSEQWQWLGAEDIKQEIWR</sequence>
<dbReference type="AlphaFoldDB" id="A0A9P8JF68"/>
<feature type="region of interest" description="Disordered" evidence="1">
    <location>
        <begin position="222"/>
        <end position="290"/>
    </location>
</feature>
<reference evidence="2" key="2">
    <citation type="submission" date="2021-08" db="EMBL/GenBank/DDBJ databases">
        <authorList>
            <person name="Gostincar C."/>
            <person name="Sun X."/>
            <person name="Song Z."/>
            <person name="Gunde-Cimerman N."/>
        </authorList>
    </citation>
    <scope>NUCLEOTIDE SEQUENCE</scope>
    <source>
        <strain evidence="2">EXF-9911</strain>
    </source>
</reference>
<evidence type="ECO:0000313" key="2">
    <source>
        <dbReference type="EMBL" id="KAG9700142.1"/>
    </source>
</evidence>
<protein>
    <submittedName>
        <fullName evidence="2">Uncharacterized protein</fullName>
    </submittedName>
</protein>
<proteinExistence type="predicted"/>